<organism evidence="2">
    <name type="scientific">Psilocybe cubensis</name>
    <name type="common">Psychedelic mushroom</name>
    <name type="synonym">Stropharia cubensis</name>
    <dbReference type="NCBI Taxonomy" id="181762"/>
    <lineage>
        <taxon>Eukaryota</taxon>
        <taxon>Fungi</taxon>
        <taxon>Dikarya</taxon>
        <taxon>Basidiomycota</taxon>
        <taxon>Agaricomycotina</taxon>
        <taxon>Agaricomycetes</taxon>
        <taxon>Agaricomycetidae</taxon>
        <taxon>Agaricales</taxon>
        <taxon>Agaricineae</taxon>
        <taxon>Strophariaceae</taxon>
        <taxon>Psilocybe</taxon>
    </lineage>
</organism>
<feature type="region of interest" description="Disordered" evidence="1">
    <location>
        <begin position="1"/>
        <end position="58"/>
    </location>
</feature>
<name>A0A8H8CP16_PSICU</name>
<gene>
    <name evidence="2" type="ORF">JR316_001912</name>
</gene>
<dbReference type="EMBL" id="JAFIQS010000002">
    <property type="protein sequence ID" value="KAG5172413.1"/>
    <property type="molecule type" value="Genomic_DNA"/>
</dbReference>
<comment type="caution">
    <text evidence="2">The sequence shown here is derived from an EMBL/GenBank/DDBJ whole genome shotgun (WGS) entry which is preliminary data.</text>
</comment>
<protein>
    <submittedName>
        <fullName evidence="2">Uncharacterized protein</fullName>
    </submittedName>
</protein>
<evidence type="ECO:0000313" key="2">
    <source>
        <dbReference type="EMBL" id="KAG5172413.1"/>
    </source>
</evidence>
<proteinExistence type="predicted"/>
<sequence length="58" mass="5751">MPAKNTPTPGSKVSGSQTKATPPPSAKKQTTPSVPVKAAAPEAKVSAAKPTKAPKKAT</sequence>
<feature type="compositionally biased region" description="Low complexity" evidence="1">
    <location>
        <begin position="32"/>
        <end position="51"/>
    </location>
</feature>
<dbReference type="AlphaFoldDB" id="A0A8H8CP16"/>
<reference evidence="2" key="1">
    <citation type="submission" date="2021-02" db="EMBL/GenBank/DDBJ databases">
        <title>Psilocybe cubensis genome.</title>
        <authorList>
            <person name="Mckernan K.J."/>
            <person name="Crawford S."/>
            <person name="Trippe A."/>
            <person name="Kane L.T."/>
            <person name="Mclaughlin S."/>
        </authorList>
    </citation>
    <scope>NUCLEOTIDE SEQUENCE [LARGE SCALE GENOMIC DNA]</scope>
    <source>
        <strain evidence="2">MGC-MH-2018</strain>
    </source>
</reference>
<feature type="compositionally biased region" description="Polar residues" evidence="1">
    <location>
        <begin position="1"/>
        <end position="20"/>
    </location>
</feature>
<evidence type="ECO:0000256" key="1">
    <source>
        <dbReference type="SAM" id="MobiDB-lite"/>
    </source>
</evidence>
<accession>A0A8H8CP16</accession>